<protein>
    <submittedName>
        <fullName evidence="2">Uncharacterized protein</fullName>
    </submittedName>
</protein>
<feature type="compositionally biased region" description="Polar residues" evidence="1">
    <location>
        <begin position="35"/>
        <end position="51"/>
    </location>
</feature>
<comment type="caution">
    <text evidence="2">The sequence shown here is derived from an EMBL/GenBank/DDBJ whole genome shotgun (WGS) entry which is preliminary data.</text>
</comment>
<name>A0AAD3Y1E0_NEPGR</name>
<feature type="region of interest" description="Disordered" evidence="1">
    <location>
        <begin position="35"/>
        <end position="123"/>
    </location>
</feature>
<reference evidence="2" key="1">
    <citation type="submission" date="2023-05" db="EMBL/GenBank/DDBJ databases">
        <title>Nepenthes gracilis genome sequencing.</title>
        <authorList>
            <person name="Fukushima K."/>
        </authorList>
    </citation>
    <scope>NUCLEOTIDE SEQUENCE</scope>
    <source>
        <strain evidence="2">SING2019-196</strain>
    </source>
</reference>
<feature type="compositionally biased region" description="Gly residues" evidence="1">
    <location>
        <begin position="9"/>
        <end position="22"/>
    </location>
</feature>
<dbReference type="PANTHER" id="PTHR36405">
    <property type="entry name" value="BNAA10G09140D PROTEIN"/>
    <property type="match status" value="1"/>
</dbReference>
<dbReference type="Proteomes" id="UP001279734">
    <property type="component" value="Unassembled WGS sequence"/>
</dbReference>
<dbReference type="EMBL" id="BSYO01000029">
    <property type="protein sequence ID" value="GMH25513.1"/>
    <property type="molecule type" value="Genomic_DNA"/>
</dbReference>
<accession>A0AAD3Y1E0</accession>
<feature type="region of interest" description="Disordered" evidence="1">
    <location>
        <begin position="1"/>
        <end position="22"/>
    </location>
</feature>
<evidence type="ECO:0000313" key="3">
    <source>
        <dbReference type="Proteomes" id="UP001279734"/>
    </source>
</evidence>
<gene>
    <name evidence="2" type="ORF">Nepgr_027356</name>
</gene>
<organism evidence="2 3">
    <name type="scientific">Nepenthes gracilis</name>
    <name type="common">Slender pitcher plant</name>
    <dbReference type="NCBI Taxonomy" id="150966"/>
    <lineage>
        <taxon>Eukaryota</taxon>
        <taxon>Viridiplantae</taxon>
        <taxon>Streptophyta</taxon>
        <taxon>Embryophyta</taxon>
        <taxon>Tracheophyta</taxon>
        <taxon>Spermatophyta</taxon>
        <taxon>Magnoliopsida</taxon>
        <taxon>eudicotyledons</taxon>
        <taxon>Gunneridae</taxon>
        <taxon>Pentapetalae</taxon>
        <taxon>Caryophyllales</taxon>
        <taxon>Nepenthaceae</taxon>
        <taxon>Nepenthes</taxon>
    </lineage>
</organism>
<evidence type="ECO:0000313" key="2">
    <source>
        <dbReference type="EMBL" id="GMH25513.1"/>
    </source>
</evidence>
<evidence type="ECO:0000256" key="1">
    <source>
        <dbReference type="SAM" id="MobiDB-lite"/>
    </source>
</evidence>
<keyword evidence="3" id="KW-1185">Reference proteome</keyword>
<dbReference type="AlphaFoldDB" id="A0AAD3Y1E0"/>
<sequence length="198" mass="20928">MVQTLQAIKGGGEAVKGGGGSVKVGTVGTISSLMSKELQSPRSNLVSSGGSTFKPKASKGEASSSSRPYGGTKHRNPETIRTKSGQNNRRIPINSVMTPRHQTKKASPDEESTGGGSKSIGRKSSDFLWETRSYKTTHQIPMLGSEDIVLDIAPNRGMPAKKGSKIVDVVDINCGTPSGSLANRLKKLSFSKLSHSFL</sequence>
<proteinExistence type="predicted"/>
<dbReference type="PANTHER" id="PTHR36405:SF1">
    <property type="entry name" value="OS07G0520600 PROTEIN"/>
    <property type="match status" value="1"/>
</dbReference>